<dbReference type="PATRIC" id="fig|1514904.3.peg.109"/>
<dbReference type="EMBL" id="JXMU01000001">
    <property type="protein sequence ID" value="KPB02807.1"/>
    <property type="molecule type" value="Genomic_DNA"/>
</dbReference>
<evidence type="ECO:0000313" key="2">
    <source>
        <dbReference type="EMBL" id="KPB02807.1"/>
    </source>
</evidence>
<dbReference type="Gene3D" id="3.40.50.150">
    <property type="entry name" value="Vaccinia Virus protein VP39"/>
    <property type="match status" value="1"/>
</dbReference>
<dbReference type="GO" id="GO:0032259">
    <property type="term" value="P:methylation"/>
    <property type="evidence" value="ECO:0007669"/>
    <property type="project" value="UniProtKB-KW"/>
</dbReference>
<evidence type="ECO:0000259" key="1">
    <source>
        <dbReference type="Pfam" id="PF13847"/>
    </source>
</evidence>
<gene>
    <name evidence="2" type="ORF">SU32_00535</name>
</gene>
<organism evidence="2 3">
    <name type="scientific">Ahrensia marina</name>
    <dbReference type="NCBI Taxonomy" id="1514904"/>
    <lineage>
        <taxon>Bacteria</taxon>
        <taxon>Pseudomonadati</taxon>
        <taxon>Pseudomonadota</taxon>
        <taxon>Alphaproteobacteria</taxon>
        <taxon>Hyphomicrobiales</taxon>
        <taxon>Ahrensiaceae</taxon>
        <taxon>Ahrensia</taxon>
    </lineage>
</organism>
<comment type="caution">
    <text evidence="2">The sequence shown here is derived from an EMBL/GenBank/DDBJ whole genome shotgun (WGS) entry which is preliminary data.</text>
</comment>
<dbReference type="AlphaFoldDB" id="A0A0M9GPI8"/>
<keyword evidence="3" id="KW-1185">Reference proteome</keyword>
<keyword evidence="2" id="KW-0489">Methyltransferase</keyword>
<dbReference type="Proteomes" id="UP000038011">
    <property type="component" value="Unassembled WGS sequence"/>
</dbReference>
<evidence type="ECO:0000313" key="3">
    <source>
        <dbReference type="Proteomes" id="UP000038011"/>
    </source>
</evidence>
<dbReference type="CDD" id="cd02440">
    <property type="entry name" value="AdoMet_MTases"/>
    <property type="match status" value="1"/>
</dbReference>
<protein>
    <submittedName>
        <fullName evidence="2">Methyltransferase</fullName>
    </submittedName>
</protein>
<dbReference type="GO" id="GO:0008168">
    <property type="term" value="F:methyltransferase activity"/>
    <property type="evidence" value="ECO:0007669"/>
    <property type="project" value="UniProtKB-KW"/>
</dbReference>
<dbReference type="Pfam" id="PF13847">
    <property type="entry name" value="Methyltransf_31"/>
    <property type="match status" value="1"/>
</dbReference>
<proteinExistence type="predicted"/>
<feature type="domain" description="Methyltransferase" evidence="1">
    <location>
        <begin position="48"/>
        <end position="169"/>
    </location>
</feature>
<name>A0A0M9GPI8_9HYPH</name>
<keyword evidence="2" id="KW-0808">Transferase</keyword>
<reference evidence="2 3" key="1">
    <citation type="submission" date="2015-01" db="EMBL/GenBank/DDBJ databases">
        <title>Ahrensia donghaiensis sp. nov., a novel dimethylsulphoniopropionate-cleavage bacterium isolated from seawater and emended descriptions of the genus Ahrensia and Ahrensia kielensis.</title>
        <authorList>
            <person name="Liu J."/>
        </authorList>
    </citation>
    <scope>NUCLEOTIDE SEQUENCE [LARGE SCALE GENOMIC DNA]</scope>
    <source>
        <strain evidence="2 3">LZD062</strain>
    </source>
</reference>
<accession>A0A0M9GPI8</accession>
<dbReference type="InterPro" id="IPR029063">
    <property type="entry name" value="SAM-dependent_MTases_sf"/>
</dbReference>
<sequence length="223" mass="25102">MSNTQTDHAHASLMDTIYSKQRHFYDATRKFYLLGRDLILQRLTIPQNGTMLEIACGTGRNLCLAAKLYPSAKLYGLDISAEMLKSANSNLQKAGLHDKVHLAQGDATDFDANALWGVQKFDRILLSYSLSMIPPWEATIEHAVNQLKPGGELWIVDFGDQARLPKWFKSALYGWLRKFHVQPRQNLEAIARKAARNINGTAEFGTLYRGYAQFAVIKKSSIV</sequence>
<dbReference type="RefSeq" id="WP_342670068.1">
    <property type="nucleotide sequence ID" value="NZ_JXMU01000001.1"/>
</dbReference>
<dbReference type="STRING" id="1514904.SU32_00535"/>
<dbReference type="InterPro" id="IPR025714">
    <property type="entry name" value="Methyltranfer_dom"/>
</dbReference>
<dbReference type="PANTHER" id="PTHR43861">
    <property type="entry name" value="TRANS-ACONITATE 2-METHYLTRANSFERASE-RELATED"/>
    <property type="match status" value="1"/>
</dbReference>
<dbReference type="SUPFAM" id="SSF53335">
    <property type="entry name" value="S-adenosyl-L-methionine-dependent methyltransferases"/>
    <property type="match status" value="1"/>
</dbReference>